<organism evidence="1 2">
    <name type="scientific">Hesseltinella vesiculosa</name>
    <dbReference type="NCBI Taxonomy" id="101127"/>
    <lineage>
        <taxon>Eukaryota</taxon>
        <taxon>Fungi</taxon>
        <taxon>Fungi incertae sedis</taxon>
        <taxon>Mucoromycota</taxon>
        <taxon>Mucoromycotina</taxon>
        <taxon>Mucoromycetes</taxon>
        <taxon>Mucorales</taxon>
        <taxon>Cunninghamellaceae</taxon>
        <taxon>Hesseltinella</taxon>
    </lineage>
</organism>
<proteinExistence type="predicted"/>
<gene>
    <name evidence="1" type="ORF">DM01DRAFT_1399007</name>
</gene>
<feature type="non-terminal residue" evidence="1">
    <location>
        <position position="1"/>
    </location>
</feature>
<protein>
    <recommendedName>
        <fullName evidence="3">Tc1-like transposase DDE domain-containing protein</fullName>
    </recommendedName>
</protein>
<dbReference type="EMBL" id="MCGT01000005">
    <property type="protein sequence ID" value="ORX59497.1"/>
    <property type="molecule type" value="Genomic_DNA"/>
</dbReference>
<dbReference type="Proteomes" id="UP000242146">
    <property type="component" value="Unassembled WGS sequence"/>
</dbReference>
<dbReference type="OrthoDB" id="2266637at2759"/>
<reference evidence="1 2" key="1">
    <citation type="submission" date="2016-07" db="EMBL/GenBank/DDBJ databases">
        <title>Pervasive Adenine N6-methylation of Active Genes in Fungi.</title>
        <authorList>
            <consortium name="DOE Joint Genome Institute"/>
            <person name="Mondo S.J."/>
            <person name="Dannebaum R.O."/>
            <person name="Kuo R.C."/>
            <person name="Labutti K."/>
            <person name="Haridas S."/>
            <person name="Kuo A."/>
            <person name="Salamov A."/>
            <person name="Ahrendt S.R."/>
            <person name="Lipzen A."/>
            <person name="Sullivan W."/>
            <person name="Andreopoulos W.B."/>
            <person name="Clum A."/>
            <person name="Lindquist E."/>
            <person name="Daum C."/>
            <person name="Ramamoorthy G.K."/>
            <person name="Gryganskyi A."/>
            <person name="Culley D."/>
            <person name="Magnuson J.K."/>
            <person name="James T.Y."/>
            <person name="O'Malley M.A."/>
            <person name="Stajich J.E."/>
            <person name="Spatafora J.W."/>
            <person name="Visel A."/>
            <person name="Grigoriev I.V."/>
        </authorList>
    </citation>
    <scope>NUCLEOTIDE SEQUENCE [LARGE SCALE GENOMIC DNA]</scope>
    <source>
        <strain evidence="1 2">NRRL 3301</strain>
    </source>
</reference>
<accession>A0A1X2GQR6</accession>
<keyword evidence="2" id="KW-1185">Reference proteome</keyword>
<comment type="caution">
    <text evidence="1">The sequence shown here is derived from an EMBL/GenBank/DDBJ whole genome shotgun (WGS) entry which is preliminary data.</text>
</comment>
<dbReference type="Gene3D" id="3.30.420.10">
    <property type="entry name" value="Ribonuclease H-like superfamily/Ribonuclease H"/>
    <property type="match status" value="1"/>
</dbReference>
<evidence type="ECO:0000313" key="2">
    <source>
        <dbReference type="Proteomes" id="UP000242146"/>
    </source>
</evidence>
<dbReference type="GO" id="GO:0003676">
    <property type="term" value="F:nucleic acid binding"/>
    <property type="evidence" value="ECO:0007669"/>
    <property type="project" value="InterPro"/>
</dbReference>
<sequence length="110" mass="12570">SPELNPIEQFWSVVKSKVKRHKLLETETLTKCYLECLSLSWSCLSAWAPNLLKSSLSSNHQRLPPICEIVHEKPHLRVISHYYSQSHNDTIVKQQGCTASLAEYGCQLYA</sequence>
<evidence type="ECO:0000313" key="1">
    <source>
        <dbReference type="EMBL" id="ORX59497.1"/>
    </source>
</evidence>
<evidence type="ECO:0008006" key="3">
    <source>
        <dbReference type="Google" id="ProtNLM"/>
    </source>
</evidence>
<name>A0A1X2GQR6_9FUNG</name>
<dbReference type="AlphaFoldDB" id="A0A1X2GQR6"/>
<dbReference type="InterPro" id="IPR036397">
    <property type="entry name" value="RNaseH_sf"/>
</dbReference>